<proteinExistence type="predicted"/>
<dbReference type="EMBL" id="BAAAPE010000029">
    <property type="protein sequence ID" value="GAA2103707.1"/>
    <property type="molecule type" value="Genomic_DNA"/>
</dbReference>
<sequence>MAGGVRRMAGLTGPRRSGHTVAADQLAAMALPLGDDGVVLGSDAEGHPRLAGLVRPEPYEVVLVGGLWTAQVLALRLAGTGARVAIETGRAQVWTHLVQAAGAGQECLALYDVGRVPRLNPSVSSPVVVVRDCGIRPPRGRVTSAPWQSVLTLLPYFGPTTPRLLRQASLVGVQRISPEEAQQIGRLMQIPERDVAALPTLGDGVTLWCTRRDRQYAFTQPTDAESGLLGSARRLD</sequence>
<protein>
    <submittedName>
        <fullName evidence="1">Uncharacterized protein</fullName>
    </submittedName>
</protein>
<gene>
    <name evidence="1" type="ORF">GCM10009801_78810</name>
</gene>
<name>A0ABN2X3H3_9ACTN</name>
<reference evidence="1 2" key="1">
    <citation type="journal article" date="2019" name="Int. J. Syst. Evol. Microbiol.">
        <title>The Global Catalogue of Microorganisms (GCM) 10K type strain sequencing project: providing services to taxonomists for standard genome sequencing and annotation.</title>
        <authorList>
            <consortium name="The Broad Institute Genomics Platform"/>
            <consortium name="The Broad Institute Genome Sequencing Center for Infectious Disease"/>
            <person name="Wu L."/>
            <person name="Ma J."/>
        </authorList>
    </citation>
    <scope>NUCLEOTIDE SEQUENCE [LARGE SCALE GENOMIC DNA]</scope>
    <source>
        <strain evidence="1 2">JCM 15478</strain>
    </source>
</reference>
<comment type="caution">
    <text evidence="1">The sequence shown here is derived from an EMBL/GenBank/DDBJ whole genome shotgun (WGS) entry which is preliminary data.</text>
</comment>
<evidence type="ECO:0000313" key="2">
    <source>
        <dbReference type="Proteomes" id="UP001500016"/>
    </source>
</evidence>
<organism evidence="1 2">
    <name type="scientific">Streptomyces albiaxialis</name>
    <dbReference type="NCBI Taxonomy" id="329523"/>
    <lineage>
        <taxon>Bacteria</taxon>
        <taxon>Bacillati</taxon>
        <taxon>Actinomycetota</taxon>
        <taxon>Actinomycetes</taxon>
        <taxon>Kitasatosporales</taxon>
        <taxon>Streptomycetaceae</taxon>
        <taxon>Streptomyces</taxon>
    </lineage>
</organism>
<dbReference type="RefSeq" id="WP_344535515.1">
    <property type="nucleotide sequence ID" value="NZ_BAAAPE010000029.1"/>
</dbReference>
<evidence type="ECO:0000313" key="1">
    <source>
        <dbReference type="EMBL" id="GAA2103707.1"/>
    </source>
</evidence>
<keyword evidence="2" id="KW-1185">Reference proteome</keyword>
<accession>A0ABN2X3H3</accession>
<dbReference type="Proteomes" id="UP001500016">
    <property type="component" value="Unassembled WGS sequence"/>
</dbReference>